<sequence>MAKRAPQPPQTPNPTGLMIFQPEPIEPVAPFTGAILYPLAEILELARGIIANLERHHRILLREAQDRMDDEEEAIQLNNLVDISLTVYAVDPLRWKGTVEENNPYHVWSEKELDGLTHPRKAEEGLLGLSRIPRAEFVIQAAIERRKEKRGIPPSDDPYWRKEDALMNLLQFFSNWCNAGLFVPS</sequence>
<dbReference type="AlphaFoldDB" id="G4TDE1"/>
<evidence type="ECO:0000313" key="1">
    <source>
        <dbReference type="EMBL" id="CCA69321.1"/>
    </source>
</evidence>
<keyword evidence="2" id="KW-1185">Reference proteome</keyword>
<proteinExistence type="predicted"/>
<dbReference type="InParanoid" id="G4TDE1"/>
<name>G4TDE1_SERID</name>
<organism evidence="1 2">
    <name type="scientific">Serendipita indica (strain DSM 11827)</name>
    <name type="common">Root endophyte fungus</name>
    <name type="synonym">Piriformospora indica</name>
    <dbReference type="NCBI Taxonomy" id="1109443"/>
    <lineage>
        <taxon>Eukaryota</taxon>
        <taxon>Fungi</taxon>
        <taxon>Dikarya</taxon>
        <taxon>Basidiomycota</taxon>
        <taxon>Agaricomycotina</taxon>
        <taxon>Agaricomycetes</taxon>
        <taxon>Sebacinales</taxon>
        <taxon>Serendipitaceae</taxon>
        <taxon>Serendipita</taxon>
    </lineage>
</organism>
<dbReference type="Proteomes" id="UP000007148">
    <property type="component" value="Unassembled WGS sequence"/>
</dbReference>
<protein>
    <submittedName>
        <fullName evidence="1">Uncharacterized protein</fullName>
    </submittedName>
</protein>
<accession>G4TDE1</accession>
<gene>
    <name evidence="1" type="ORF">PIIN_03220</name>
</gene>
<evidence type="ECO:0000313" key="2">
    <source>
        <dbReference type="Proteomes" id="UP000007148"/>
    </source>
</evidence>
<dbReference type="OMA" id="LSVACIC"/>
<reference evidence="1 2" key="1">
    <citation type="journal article" date="2011" name="PLoS Pathog.">
        <title>Endophytic Life Strategies Decoded by Genome and Transcriptome Analyses of the Mutualistic Root Symbiont Piriformospora indica.</title>
        <authorList>
            <person name="Zuccaro A."/>
            <person name="Lahrmann U."/>
            <person name="Guldener U."/>
            <person name="Langen G."/>
            <person name="Pfiffi S."/>
            <person name="Biedenkopf D."/>
            <person name="Wong P."/>
            <person name="Samans B."/>
            <person name="Grimm C."/>
            <person name="Basiewicz M."/>
            <person name="Murat C."/>
            <person name="Martin F."/>
            <person name="Kogel K.H."/>
        </authorList>
    </citation>
    <scope>NUCLEOTIDE SEQUENCE [LARGE SCALE GENOMIC DNA]</scope>
    <source>
        <strain evidence="1 2">DSM 11827</strain>
    </source>
</reference>
<dbReference type="OrthoDB" id="3022211at2759"/>
<dbReference type="eggNOG" id="ENOG502R1KT">
    <property type="taxonomic scope" value="Eukaryota"/>
</dbReference>
<dbReference type="HOGENOM" id="CLU_1461867_0_0_1"/>
<dbReference type="EMBL" id="CAFZ01000052">
    <property type="protein sequence ID" value="CCA69321.1"/>
    <property type="molecule type" value="Genomic_DNA"/>
</dbReference>